<sequence length="129" mass="15023">MRRYMYCRIEQRYPILQAALDLYCNRRSVKTSRKVISGPSELGEAVEGDKEIVEEATGICYQEEYDISTDDDDDEEALLSSDNADADEDDHHNEHASQERVDARSNRVNRLEKMNHCLNYSYEYLGTEF</sequence>
<comment type="caution">
    <text evidence="2">The sequence shown here is derived from an EMBL/GenBank/DDBJ whole genome shotgun (WGS) entry which is preliminary data.</text>
</comment>
<organism evidence="2 3">
    <name type="scientific">Phytophthora rubi</name>
    <dbReference type="NCBI Taxonomy" id="129364"/>
    <lineage>
        <taxon>Eukaryota</taxon>
        <taxon>Sar</taxon>
        <taxon>Stramenopiles</taxon>
        <taxon>Oomycota</taxon>
        <taxon>Peronosporomycetes</taxon>
        <taxon>Peronosporales</taxon>
        <taxon>Peronosporaceae</taxon>
        <taxon>Phytophthora</taxon>
    </lineage>
</organism>
<name>A0A6A3G630_9STRA</name>
<proteinExistence type="predicted"/>
<evidence type="ECO:0000256" key="1">
    <source>
        <dbReference type="SAM" id="MobiDB-lite"/>
    </source>
</evidence>
<dbReference type="Proteomes" id="UP000429607">
    <property type="component" value="Unassembled WGS sequence"/>
</dbReference>
<evidence type="ECO:0000313" key="2">
    <source>
        <dbReference type="EMBL" id="KAE8953049.1"/>
    </source>
</evidence>
<evidence type="ECO:0000313" key="3">
    <source>
        <dbReference type="Proteomes" id="UP000429607"/>
    </source>
</evidence>
<dbReference type="AlphaFoldDB" id="A0A6A3G630"/>
<feature type="compositionally biased region" description="Basic and acidic residues" evidence="1">
    <location>
        <begin position="89"/>
        <end position="106"/>
    </location>
</feature>
<reference evidence="2 3" key="1">
    <citation type="submission" date="2018-09" db="EMBL/GenBank/DDBJ databases">
        <title>Genomic investigation of the strawberry pathogen Phytophthora fragariae indicates pathogenicity is determined by transcriptional variation in three key races.</title>
        <authorList>
            <person name="Adams T.M."/>
            <person name="Armitage A.D."/>
            <person name="Sobczyk M.K."/>
            <person name="Bates H.J."/>
            <person name="Dunwell J.M."/>
            <person name="Nellist C.F."/>
            <person name="Harrison R.J."/>
        </authorList>
    </citation>
    <scope>NUCLEOTIDE SEQUENCE [LARGE SCALE GENOMIC DNA]</scope>
    <source>
        <strain evidence="2 3">SCRP249</strain>
    </source>
</reference>
<feature type="compositionally biased region" description="Acidic residues" evidence="1">
    <location>
        <begin position="64"/>
        <end position="77"/>
    </location>
</feature>
<protein>
    <submittedName>
        <fullName evidence="2">Uncharacterized protein</fullName>
    </submittedName>
</protein>
<gene>
    <name evidence="2" type="ORF">PR001_g33035</name>
</gene>
<feature type="region of interest" description="Disordered" evidence="1">
    <location>
        <begin position="64"/>
        <end position="106"/>
    </location>
</feature>
<dbReference type="EMBL" id="QXFV01011036">
    <property type="protein sequence ID" value="KAE8953049.1"/>
    <property type="molecule type" value="Genomic_DNA"/>
</dbReference>
<accession>A0A6A3G630</accession>